<dbReference type="InterPro" id="IPR031107">
    <property type="entry name" value="Small_HSP"/>
</dbReference>
<dbReference type="PANTHER" id="PTHR11527">
    <property type="entry name" value="HEAT-SHOCK PROTEIN 20 FAMILY MEMBER"/>
    <property type="match status" value="1"/>
</dbReference>
<dbReference type="Gene3D" id="2.60.40.790">
    <property type="match status" value="1"/>
</dbReference>
<name>Q0YQR3_9CHLB</name>
<evidence type="ECO:0000313" key="4">
    <source>
        <dbReference type="EMBL" id="EAT58661.1"/>
    </source>
</evidence>
<evidence type="ECO:0000256" key="2">
    <source>
        <dbReference type="RuleBase" id="RU003616"/>
    </source>
</evidence>
<dbReference type="SUPFAM" id="SSF49764">
    <property type="entry name" value="HSP20-like chaperones"/>
    <property type="match status" value="1"/>
</dbReference>
<accession>Q0YQR3</accession>
<evidence type="ECO:0000256" key="1">
    <source>
        <dbReference type="PROSITE-ProRule" id="PRU00285"/>
    </source>
</evidence>
<dbReference type="OrthoDB" id="9811615at2"/>
<dbReference type="Pfam" id="PF00011">
    <property type="entry name" value="HSP20"/>
    <property type="match status" value="1"/>
</dbReference>
<organism evidence="4 5">
    <name type="scientific">Chlorobium ferrooxidans DSM 13031</name>
    <dbReference type="NCBI Taxonomy" id="377431"/>
    <lineage>
        <taxon>Bacteria</taxon>
        <taxon>Pseudomonadati</taxon>
        <taxon>Chlorobiota</taxon>
        <taxon>Chlorobiia</taxon>
        <taxon>Chlorobiales</taxon>
        <taxon>Chlorobiaceae</taxon>
        <taxon>Chlorobium/Pelodictyon group</taxon>
        <taxon>Chlorobium</taxon>
    </lineage>
</organism>
<comment type="caution">
    <text evidence="4">The sequence shown here is derived from an EMBL/GenBank/DDBJ whole genome shotgun (WGS) entry which is preliminary data.</text>
</comment>
<reference evidence="4 5" key="2">
    <citation type="submission" date="2006-07" db="EMBL/GenBank/DDBJ databases">
        <title>Sequencing of the draft genome and assembly of Chlorobium ferroxidans DSM 13031.</title>
        <authorList>
            <consortium name="US DOE Joint Genome Institute (JGI-PGF)"/>
            <person name="Copeland A."/>
            <person name="Lucas S."/>
            <person name="Lapidus A."/>
            <person name="Barry K."/>
            <person name="Glavina del Rio T."/>
            <person name="Dalin E."/>
            <person name="Tice H."/>
            <person name="Bruce D."/>
            <person name="Pitluck S."/>
            <person name="Richardson P."/>
        </authorList>
    </citation>
    <scope>NUCLEOTIDE SEQUENCE [LARGE SCALE GENOMIC DNA]</scope>
    <source>
        <strain evidence="4 5">DSM 13031</strain>
    </source>
</reference>
<feature type="domain" description="SHSP" evidence="3">
    <location>
        <begin position="25"/>
        <end position="139"/>
    </location>
</feature>
<dbReference type="CDD" id="cd06471">
    <property type="entry name" value="ACD_LpsHSP_like"/>
    <property type="match status" value="1"/>
</dbReference>
<reference evidence="4 5" key="1">
    <citation type="submission" date="2006-07" db="EMBL/GenBank/DDBJ databases">
        <title>Annotation of the draft genome assembly of Chlorobium ferroxidans DSM 13031.</title>
        <authorList>
            <consortium name="US DOE Joint Genome Institute (JGI-ORNL)"/>
            <person name="Larimer F."/>
            <person name="Land M."/>
            <person name="Hauser L."/>
        </authorList>
    </citation>
    <scope>NUCLEOTIDE SEQUENCE [LARGE SCALE GENOMIC DNA]</scope>
    <source>
        <strain evidence="4 5">DSM 13031</strain>
    </source>
</reference>
<dbReference type="InterPro" id="IPR002068">
    <property type="entry name" value="A-crystallin/Hsp20_dom"/>
</dbReference>
<protein>
    <submittedName>
        <fullName evidence="4">Heat shock protein Hsp20</fullName>
    </submittedName>
</protein>
<evidence type="ECO:0000259" key="3">
    <source>
        <dbReference type="PROSITE" id="PS01031"/>
    </source>
</evidence>
<keyword evidence="5" id="KW-1185">Reference proteome</keyword>
<dbReference type="PROSITE" id="PS01031">
    <property type="entry name" value="SHSP"/>
    <property type="match status" value="1"/>
</dbReference>
<dbReference type="EMBL" id="AASE01000015">
    <property type="protein sequence ID" value="EAT58661.1"/>
    <property type="molecule type" value="Genomic_DNA"/>
</dbReference>
<dbReference type="InterPro" id="IPR008978">
    <property type="entry name" value="HSP20-like_chaperone"/>
</dbReference>
<comment type="similarity">
    <text evidence="1 2">Belongs to the small heat shock protein (HSP20) family.</text>
</comment>
<keyword evidence="4" id="KW-0346">Stress response</keyword>
<proteinExistence type="inferred from homology"/>
<gene>
    <name evidence="4" type="ORF">CferDRAFT_0635</name>
</gene>
<sequence>MSLKLYGRDPLRMFEDVFNDKVSPFFSSMIAPSFKVDISEDENVINIEADLPGVKKEDVKVSMDDDVLCITAERTQSEEEKKKGYHRIERSWGSLSRSFTVGENINAEKIEASYDNGVLKIVLPKSEPKPKTGKEISIK</sequence>
<evidence type="ECO:0000313" key="5">
    <source>
        <dbReference type="Proteomes" id="UP000004162"/>
    </source>
</evidence>
<dbReference type="Proteomes" id="UP000004162">
    <property type="component" value="Unassembled WGS sequence"/>
</dbReference>
<dbReference type="AlphaFoldDB" id="Q0YQR3"/>
<dbReference type="RefSeq" id="WP_006366720.1">
    <property type="nucleotide sequence ID" value="NZ_AASE01000015.1"/>
</dbReference>